<organism evidence="1 2">
    <name type="scientific">Glaciimonas immobilis</name>
    <dbReference type="NCBI Taxonomy" id="728004"/>
    <lineage>
        <taxon>Bacteria</taxon>
        <taxon>Pseudomonadati</taxon>
        <taxon>Pseudomonadota</taxon>
        <taxon>Betaproteobacteria</taxon>
        <taxon>Burkholderiales</taxon>
        <taxon>Oxalobacteraceae</taxon>
        <taxon>Glaciimonas</taxon>
    </lineage>
</organism>
<name>A0A840RP37_9BURK</name>
<reference evidence="1 2" key="1">
    <citation type="submission" date="2020-08" db="EMBL/GenBank/DDBJ databases">
        <title>Genomic Encyclopedia of Type Strains, Phase IV (KMG-IV): sequencing the most valuable type-strain genomes for metagenomic binning, comparative biology and taxonomic classification.</title>
        <authorList>
            <person name="Goeker M."/>
        </authorList>
    </citation>
    <scope>NUCLEOTIDE SEQUENCE [LARGE SCALE GENOMIC DNA]</scope>
    <source>
        <strain evidence="1 2">DSM 23240</strain>
    </source>
</reference>
<dbReference type="InterPro" id="IPR043129">
    <property type="entry name" value="ATPase_NBD"/>
</dbReference>
<evidence type="ECO:0000313" key="2">
    <source>
        <dbReference type="Proteomes" id="UP000571084"/>
    </source>
</evidence>
<protein>
    <submittedName>
        <fullName evidence="1">MSHA biogenesis protein MshI</fullName>
    </submittedName>
</protein>
<keyword evidence="2" id="KW-1185">Reference proteome</keyword>
<sequence length="279" mass="31673">MELISLYRCDKTALQSTLHKAAQDLSLHRYQCLHLLNIGEYQLLSIDPLNVPPEELKKAVRWRLKDMLDYHVDDATIDVLAIPLDKSGPLHNNALFAVVVRNKLIEQRQQLFEGANIALRVIDIPEMAQRNIAALIEPEGHAVALLSFNTEGGLVTITFGGELYLSRRMDTTITHLQRADKSQLELIHERITLDLQRSLDHFERQYHSLSLSKLVLSPMGAEGAALENYLSTNLYIPVEILNLDTILDFSKVPTLNDTENQQRYFITLGAALRIDEKKL</sequence>
<dbReference type="EMBL" id="JACHHQ010000001">
    <property type="protein sequence ID" value="MBB5198410.1"/>
    <property type="molecule type" value="Genomic_DNA"/>
</dbReference>
<proteinExistence type="predicted"/>
<dbReference type="SUPFAM" id="SSF53067">
    <property type="entry name" value="Actin-like ATPase domain"/>
    <property type="match status" value="1"/>
</dbReference>
<dbReference type="Proteomes" id="UP000571084">
    <property type="component" value="Unassembled WGS sequence"/>
</dbReference>
<evidence type="ECO:0000313" key="1">
    <source>
        <dbReference type="EMBL" id="MBB5198410.1"/>
    </source>
</evidence>
<dbReference type="AlphaFoldDB" id="A0A840RP37"/>
<accession>A0A840RP37</accession>
<dbReference type="RefSeq" id="WP_245182169.1">
    <property type="nucleotide sequence ID" value="NZ_JAAOZT010000002.1"/>
</dbReference>
<gene>
    <name evidence="1" type="ORF">HNR39_000220</name>
</gene>
<comment type="caution">
    <text evidence="1">The sequence shown here is derived from an EMBL/GenBank/DDBJ whole genome shotgun (WGS) entry which is preliminary data.</text>
</comment>